<dbReference type="OrthoDB" id="6509636at2759"/>
<keyword evidence="4" id="KW-1185">Reference proteome</keyword>
<dbReference type="InterPro" id="IPR000873">
    <property type="entry name" value="AMP-dep_synth/lig_dom"/>
</dbReference>
<dbReference type="Gene3D" id="3.30.300.30">
    <property type="match status" value="1"/>
</dbReference>
<dbReference type="GeneID" id="28732931"/>
<evidence type="ECO:0000259" key="1">
    <source>
        <dbReference type="Pfam" id="PF00501"/>
    </source>
</evidence>
<sequence>MIYKSPFPDIAIPESNILSYIFPPTTTPSDKPIWIDAQNPKHSLSPRQGLKWIKRLASMFDVLGVPKGKVVLIMTPNHIFVPVAYLGIVGAGRVFSGVNPIYTINEVEFQMRNTEAELILVHPSLLETAVAAAGKVGLGKERILLFSNEECEARDGVRDWRAVNVPDAESYKWDEMRSNAKTTPATINYSSGTTGLPKGVVVSHHNIVANSEQTIVMRDAEQPYEASSRPEERWIGFLPLYHAYGQLYACVMAPKLLNPIYIMVKFVYSDFLASMQQYRITHLQAAPPILVMLDKRPETSNYDLSSLKNILCGAAPLSKELQNAVSRKFKVNVVQGWGMTEVTCGAIHVPGGRYDDSGSVGLLDPNSECRLLDDDGNEIVDGDRGEISVRGPQVCLGYWRNEAASKETLDSGGWLKTGDIALVKDGWFWIVDRKKELIKVNGLQVAPAELEAVLLENDQVADAAVVGITLGHDEWPRAYVTLKDEYKGKTTVEDVQNWVKSRVAKHKALVGGVLFIDEVPKLASGKIMRKVMRDWAKRDAVDLQKAKL</sequence>
<name>A0A0N1H6M5_9EURO</name>
<evidence type="ECO:0000313" key="3">
    <source>
        <dbReference type="EMBL" id="KPI38410.1"/>
    </source>
</evidence>
<feature type="domain" description="AMP-binding enzyme C-terminal" evidence="2">
    <location>
        <begin position="449"/>
        <end position="526"/>
    </location>
</feature>
<reference evidence="3 4" key="1">
    <citation type="submission" date="2015-06" db="EMBL/GenBank/DDBJ databases">
        <title>Draft genome of the ant-associated black yeast Phialophora attae CBS 131958.</title>
        <authorList>
            <person name="Moreno L.F."/>
            <person name="Stielow B.J."/>
            <person name="de Hoog S."/>
            <person name="Vicente V.A."/>
            <person name="Weiss V.A."/>
            <person name="de Vries M."/>
            <person name="Cruz L.M."/>
            <person name="Souza E.M."/>
        </authorList>
    </citation>
    <scope>NUCLEOTIDE SEQUENCE [LARGE SCALE GENOMIC DNA]</scope>
    <source>
        <strain evidence="3 4">CBS 131958</strain>
    </source>
</reference>
<gene>
    <name evidence="3" type="ORF">AB675_12145</name>
</gene>
<accession>A0A0N1H6M5</accession>
<organism evidence="3 4">
    <name type="scientific">Cyphellophora attinorum</name>
    <dbReference type="NCBI Taxonomy" id="1664694"/>
    <lineage>
        <taxon>Eukaryota</taxon>
        <taxon>Fungi</taxon>
        <taxon>Dikarya</taxon>
        <taxon>Ascomycota</taxon>
        <taxon>Pezizomycotina</taxon>
        <taxon>Eurotiomycetes</taxon>
        <taxon>Chaetothyriomycetidae</taxon>
        <taxon>Chaetothyriales</taxon>
        <taxon>Cyphellophoraceae</taxon>
        <taxon>Cyphellophora</taxon>
    </lineage>
</organism>
<comment type="caution">
    <text evidence="3">The sequence shown here is derived from an EMBL/GenBank/DDBJ whole genome shotgun (WGS) entry which is preliminary data.</text>
</comment>
<protein>
    <submittedName>
        <fullName evidence="3">Putative acyl-coenzyme A synthetase</fullName>
    </submittedName>
</protein>
<dbReference type="VEuPathDB" id="FungiDB:AB675_12145"/>
<dbReference type="SUPFAM" id="SSF56801">
    <property type="entry name" value="Acetyl-CoA synthetase-like"/>
    <property type="match status" value="1"/>
</dbReference>
<evidence type="ECO:0000259" key="2">
    <source>
        <dbReference type="Pfam" id="PF13193"/>
    </source>
</evidence>
<feature type="domain" description="AMP-dependent synthetase/ligase" evidence="1">
    <location>
        <begin position="27"/>
        <end position="399"/>
    </location>
</feature>
<dbReference type="PANTHER" id="PTHR24096:SF194">
    <property type="entry name" value="AMP-DEPENDENT SYNTHETASE_LIGASE DOMAIN-CONTAINING PROTEIN"/>
    <property type="match status" value="1"/>
</dbReference>
<dbReference type="InterPro" id="IPR025110">
    <property type="entry name" value="AMP-bd_C"/>
</dbReference>
<dbReference type="Gene3D" id="3.40.50.12780">
    <property type="entry name" value="N-terminal domain of ligase-like"/>
    <property type="match status" value="1"/>
</dbReference>
<proteinExistence type="predicted"/>
<dbReference type="Proteomes" id="UP000038010">
    <property type="component" value="Unassembled WGS sequence"/>
</dbReference>
<dbReference type="PROSITE" id="PS00455">
    <property type="entry name" value="AMP_BINDING"/>
    <property type="match status" value="1"/>
</dbReference>
<dbReference type="InterPro" id="IPR045851">
    <property type="entry name" value="AMP-bd_C_sf"/>
</dbReference>
<dbReference type="AlphaFoldDB" id="A0A0N1H6M5"/>
<dbReference type="CDD" id="cd05911">
    <property type="entry name" value="Firefly_Luc_like"/>
    <property type="match status" value="1"/>
</dbReference>
<dbReference type="InterPro" id="IPR042099">
    <property type="entry name" value="ANL_N_sf"/>
</dbReference>
<dbReference type="RefSeq" id="XP_017998373.1">
    <property type="nucleotide sequence ID" value="XM_018141050.1"/>
</dbReference>
<dbReference type="InterPro" id="IPR020845">
    <property type="entry name" value="AMP-binding_CS"/>
</dbReference>
<evidence type="ECO:0000313" key="4">
    <source>
        <dbReference type="Proteomes" id="UP000038010"/>
    </source>
</evidence>
<dbReference type="STRING" id="1664694.A0A0N1H6M5"/>
<dbReference type="PANTHER" id="PTHR24096">
    <property type="entry name" value="LONG-CHAIN-FATTY-ACID--COA LIGASE"/>
    <property type="match status" value="1"/>
</dbReference>
<dbReference type="GO" id="GO:0016405">
    <property type="term" value="F:CoA-ligase activity"/>
    <property type="evidence" value="ECO:0007669"/>
    <property type="project" value="TreeGrafter"/>
</dbReference>
<dbReference type="EMBL" id="LFJN01000019">
    <property type="protein sequence ID" value="KPI38410.1"/>
    <property type="molecule type" value="Genomic_DNA"/>
</dbReference>
<dbReference type="Pfam" id="PF13193">
    <property type="entry name" value="AMP-binding_C"/>
    <property type="match status" value="1"/>
</dbReference>
<dbReference type="Pfam" id="PF00501">
    <property type="entry name" value="AMP-binding"/>
    <property type="match status" value="1"/>
</dbReference>